<dbReference type="GO" id="GO:0017004">
    <property type="term" value="P:cytochrome complex assembly"/>
    <property type="evidence" value="ECO:0007669"/>
    <property type="project" value="UniProtKB-KW"/>
</dbReference>
<dbReference type="PROSITE" id="PS51352">
    <property type="entry name" value="THIOREDOXIN_2"/>
    <property type="match status" value="1"/>
</dbReference>
<dbReference type="GO" id="GO:0016209">
    <property type="term" value="F:antioxidant activity"/>
    <property type="evidence" value="ECO:0007669"/>
    <property type="project" value="InterPro"/>
</dbReference>
<reference evidence="7 8" key="1">
    <citation type="submission" date="2018-03" db="EMBL/GenBank/DDBJ databases">
        <title>Genomic Encyclopedia of Archaeal and Bacterial Type Strains, Phase II (KMG-II): from individual species to whole genera.</title>
        <authorList>
            <person name="Goeker M."/>
        </authorList>
    </citation>
    <scope>NUCLEOTIDE SEQUENCE [LARGE SCALE GENOMIC DNA]</scope>
    <source>
        <strain evidence="7 8">DSM 100214</strain>
    </source>
</reference>
<evidence type="ECO:0000256" key="3">
    <source>
        <dbReference type="ARBA" id="ARBA00023157"/>
    </source>
</evidence>
<dbReference type="InterPro" id="IPR025380">
    <property type="entry name" value="DUF4369"/>
</dbReference>
<dbReference type="InterPro" id="IPR050553">
    <property type="entry name" value="Thioredoxin_ResA/DsbE_sf"/>
</dbReference>
<dbReference type="PANTHER" id="PTHR42852">
    <property type="entry name" value="THIOL:DISULFIDE INTERCHANGE PROTEIN DSBE"/>
    <property type="match status" value="1"/>
</dbReference>
<dbReference type="PANTHER" id="PTHR42852:SF6">
    <property type="entry name" value="THIOL:DISULFIDE INTERCHANGE PROTEIN DSBE"/>
    <property type="match status" value="1"/>
</dbReference>
<feature type="chain" id="PRO_5015933652" evidence="5">
    <location>
        <begin position="19"/>
        <end position="367"/>
    </location>
</feature>
<dbReference type="InterPro" id="IPR013766">
    <property type="entry name" value="Thioredoxin_domain"/>
</dbReference>
<dbReference type="RefSeq" id="WP_110310984.1">
    <property type="nucleotide sequence ID" value="NZ_QICL01000014.1"/>
</dbReference>
<dbReference type="EMBL" id="QICL01000014">
    <property type="protein sequence ID" value="PXV63342.1"/>
    <property type="molecule type" value="Genomic_DNA"/>
</dbReference>
<dbReference type="Gene3D" id="3.40.30.10">
    <property type="entry name" value="Glutaredoxin"/>
    <property type="match status" value="1"/>
</dbReference>
<comment type="subcellular location">
    <subcellularLocation>
        <location evidence="1">Cell envelope</location>
    </subcellularLocation>
</comment>
<evidence type="ECO:0000256" key="4">
    <source>
        <dbReference type="ARBA" id="ARBA00023284"/>
    </source>
</evidence>
<feature type="domain" description="Thioredoxin" evidence="6">
    <location>
        <begin position="227"/>
        <end position="367"/>
    </location>
</feature>
<evidence type="ECO:0000256" key="5">
    <source>
        <dbReference type="SAM" id="SignalP"/>
    </source>
</evidence>
<dbReference type="InterPro" id="IPR000866">
    <property type="entry name" value="AhpC/TSA"/>
</dbReference>
<feature type="signal peptide" evidence="5">
    <location>
        <begin position="1"/>
        <end position="18"/>
    </location>
</feature>
<gene>
    <name evidence="7" type="ORF">CLV62_11459</name>
</gene>
<dbReference type="OrthoDB" id="9794348at2"/>
<organism evidence="7 8">
    <name type="scientific">Dysgonomonas alginatilytica</name>
    <dbReference type="NCBI Taxonomy" id="1605892"/>
    <lineage>
        <taxon>Bacteria</taxon>
        <taxon>Pseudomonadati</taxon>
        <taxon>Bacteroidota</taxon>
        <taxon>Bacteroidia</taxon>
        <taxon>Bacteroidales</taxon>
        <taxon>Dysgonomonadaceae</taxon>
        <taxon>Dysgonomonas</taxon>
    </lineage>
</organism>
<dbReference type="GO" id="GO:0030313">
    <property type="term" value="C:cell envelope"/>
    <property type="evidence" value="ECO:0007669"/>
    <property type="project" value="UniProtKB-SubCell"/>
</dbReference>
<dbReference type="InterPro" id="IPR036249">
    <property type="entry name" value="Thioredoxin-like_sf"/>
</dbReference>
<dbReference type="AlphaFoldDB" id="A0A2V3PNG6"/>
<protein>
    <submittedName>
        <fullName evidence="7">Peroxiredoxin</fullName>
    </submittedName>
</protein>
<dbReference type="SUPFAM" id="SSF52833">
    <property type="entry name" value="Thioredoxin-like"/>
    <property type="match status" value="1"/>
</dbReference>
<evidence type="ECO:0000256" key="2">
    <source>
        <dbReference type="ARBA" id="ARBA00022748"/>
    </source>
</evidence>
<dbReference type="CDD" id="cd02966">
    <property type="entry name" value="TlpA_like_family"/>
    <property type="match status" value="1"/>
</dbReference>
<sequence>MYGKVLGLFLLVSTAICAQNTTYTLKGSIEDDQYNGKKVYLQQLNYTRDGFIDIDSTTVKDNRFSFTKTAQDKEPALRFISTEAPISYAPAFFLTEPGEITLTIARRNKIGGTPRNNSFQDFSNLQDSLNNEIETVVQKYSQLLQTSGNQEKMMKEGQAIMKELQESRYSFAKENINNDLGEFIALSSFEVLTPDQVLELTSLMRPEFRNSDLGQQVISYYEAKNLKVAGAPYKDITLKDPMGNNISLSDYVGKHKVVLIDFWASWCGPCIKEMPHVIEAYNQYKDKGFEIVGVSMDEEQVRWLGAIDRLNMTWPQMSDLKGWKSAAAKLYGIDSIPYTLLIDKDGKIIDSNLRGNQLIEKLHELLD</sequence>
<dbReference type="GO" id="GO:0016491">
    <property type="term" value="F:oxidoreductase activity"/>
    <property type="evidence" value="ECO:0007669"/>
    <property type="project" value="InterPro"/>
</dbReference>
<keyword evidence="8" id="KW-1185">Reference proteome</keyword>
<accession>A0A2V3PNG6</accession>
<keyword evidence="2" id="KW-0201">Cytochrome c-type biogenesis</keyword>
<keyword evidence="5" id="KW-0732">Signal</keyword>
<evidence type="ECO:0000259" key="6">
    <source>
        <dbReference type="PROSITE" id="PS51352"/>
    </source>
</evidence>
<dbReference type="Pfam" id="PF14289">
    <property type="entry name" value="DUF4369"/>
    <property type="match status" value="1"/>
</dbReference>
<proteinExistence type="predicted"/>
<evidence type="ECO:0000256" key="1">
    <source>
        <dbReference type="ARBA" id="ARBA00004196"/>
    </source>
</evidence>
<evidence type="ECO:0000313" key="7">
    <source>
        <dbReference type="EMBL" id="PXV63342.1"/>
    </source>
</evidence>
<name>A0A2V3PNG6_9BACT</name>
<keyword evidence="4" id="KW-0676">Redox-active center</keyword>
<dbReference type="Proteomes" id="UP000247973">
    <property type="component" value="Unassembled WGS sequence"/>
</dbReference>
<evidence type="ECO:0000313" key="8">
    <source>
        <dbReference type="Proteomes" id="UP000247973"/>
    </source>
</evidence>
<keyword evidence="3" id="KW-1015">Disulfide bond</keyword>
<comment type="caution">
    <text evidence="7">The sequence shown here is derived from an EMBL/GenBank/DDBJ whole genome shotgun (WGS) entry which is preliminary data.</text>
</comment>
<dbReference type="Pfam" id="PF00578">
    <property type="entry name" value="AhpC-TSA"/>
    <property type="match status" value="1"/>
</dbReference>